<dbReference type="GO" id="GO:0005634">
    <property type="term" value="C:nucleus"/>
    <property type="evidence" value="ECO:0007669"/>
    <property type="project" value="UniProtKB-SubCell"/>
</dbReference>
<feature type="region of interest" description="Disordered" evidence="10">
    <location>
        <begin position="631"/>
        <end position="653"/>
    </location>
</feature>
<dbReference type="PANTHER" id="PTHR24379:SF121">
    <property type="entry name" value="C2H2-TYPE DOMAIN-CONTAINING PROTEIN"/>
    <property type="match status" value="1"/>
</dbReference>
<feature type="domain" description="C2H2-type" evidence="11">
    <location>
        <begin position="373"/>
        <end position="401"/>
    </location>
</feature>
<evidence type="ECO:0000313" key="13">
    <source>
        <dbReference type="Proteomes" id="UP000030742"/>
    </source>
</evidence>
<evidence type="ECO:0000256" key="10">
    <source>
        <dbReference type="SAM" id="MobiDB-lite"/>
    </source>
</evidence>
<name>U4UPT1_DENPD</name>
<feature type="domain" description="C2H2-type" evidence="11">
    <location>
        <begin position="1022"/>
        <end position="1049"/>
    </location>
</feature>
<feature type="compositionally biased region" description="Basic residues" evidence="10">
    <location>
        <begin position="256"/>
        <end position="279"/>
    </location>
</feature>
<keyword evidence="2" id="KW-0479">Metal-binding</keyword>
<accession>U4UPT1</accession>
<feature type="domain" description="C2H2-type" evidence="11">
    <location>
        <begin position="1306"/>
        <end position="1334"/>
    </location>
</feature>
<feature type="domain" description="C2H2-type" evidence="11">
    <location>
        <begin position="1108"/>
        <end position="1135"/>
    </location>
</feature>
<gene>
    <name evidence="12" type="ORF">D910_09476</name>
</gene>
<organism evidence="12 13">
    <name type="scientific">Dendroctonus ponderosae</name>
    <name type="common">Mountain pine beetle</name>
    <dbReference type="NCBI Taxonomy" id="77166"/>
    <lineage>
        <taxon>Eukaryota</taxon>
        <taxon>Metazoa</taxon>
        <taxon>Ecdysozoa</taxon>
        <taxon>Arthropoda</taxon>
        <taxon>Hexapoda</taxon>
        <taxon>Insecta</taxon>
        <taxon>Pterygota</taxon>
        <taxon>Neoptera</taxon>
        <taxon>Endopterygota</taxon>
        <taxon>Coleoptera</taxon>
        <taxon>Polyphaga</taxon>
        <taxon>Cucujiformia</taxon>
        <taxon>Curculionidae</taxon>
        <taxon>Scolytinae</taxon>
        <taxon>Dendroctonus</taxon>
    </lineage>
</organism>
<evidence type="ECO:0000256" key="4">
    <source>
        <dbReference type="ARBA" id="ARBA00022771"/>
    </source>
</evidence>
<feature type="domain" description="C2H2-type" evidence="11">
    <location>
        <begin position="312"/>
        <end position="339"/>
    </location>
</feature>
<dbReference type="GO" id="GO:0006357">
    <property type="term" value="P:regulation of transcription by RNA polymerase II"/>
    <property type="evidence" value="ECO:0007669"/>
    <property type="project" value="UniProtKB-ARBA"/>
</dbReference>
<feature type="domain" description="C2H2-type" evidence="11">
    <location>
        <begin position="1335"/>
        <end position="1358"/>
    </location>
</feature>
<feature type="domain" description="C2H2-type" evidence="11">
    <location>
        <begin position="284"/>
        <end position="311"/>
    </location>
</feature>
<dbReference type="PROSITE" id="PS00028">
    <property type="entry name" value="ZINC_FINGER_C2H2_1"/>
    <property type="match status" value="21"/>
</dbReference>
<dbReference type="EMBL" id="KB632313">
    <property type="protein sequence ID" value="ERL92156.1"/>
    <property type="molecule type" value="Genomic_DNA"/>
</dbReference>
<feature type="domain" description="C2H2-type" evidence="11">
    <location>
        <begin position="1050"/>
        <end position="1072"/>
    </location>
</feature>
<evidence type="ECO:0000256" key="2">
    <source>
        <dbReference type="ARBA" id="ARBA00022723"/>
    </source>
</evidence>
<evidence type="ECO:0000256" key="3">
    <source>
        <dbReference type="ARBA" id="ARBA00022737"/>
    </source>
</evidence>
<feature type="domain" description="C2H2-type" evidence="11">
    <location>
        <begin position="470"/>
        <end position="497"/>
    </location>
</feature>
<keyword evidence="7" id="KW-0804">Transcription</keyword>
<sequence length="1383" mass="156663">MDSVLAISENCLSSDLLQMDLLFESLKMSSSQAAPKYTIQQLDETHFELITCETDRTYSLHLTEQQAEIVDFEHSNKVPVISSVQKDSVIQYSARSVLKSANSNQDAPKTHRPPVDSDDAVYYACCAIQFDGLPAFREHLKLHVAEEKFGCPQCHARFLTENNMKIHMVTKHPGNSNVCPICQKSFHRKASLKAHVQIHQEEEMYPCARCCEELPSYDALLKHMERHAVIKKPIDPLMCRYCKIQLETPAQYQKHLATHKDKRKNGHKNRKTKKKRTGNHRKKLICRFCTKVFPKFYLLERHERVHTGEKPFKCHICHKGFAQSNSLKLHLDKHKGLKPHSCPLCPAKFTQKGNLTAHINKTHNSPHENNENYRCPQCSCMFKRVSSLNGHITKAHVDTGNETPKEQTDPQSVIDKVVSGLKELNNDPNRSVSKQDKAKMPEVDLAENQGDNGIRRYAIRHEKIGDVRWYFCNYCSSRFKKPSDLIRHFRTHTLEKPFKCPKCEQTFSLKTTLTHHFKIQHSPLEVECSTTESCQAPAADQEVVRTDYLCLVCERRFPTIEESKAHGLEHENEFQTSDNSFESISGNLALPSARSAPSAVANETAQENALLCKICGFKCSGINSLASHVMQHNDDKNSNNTARPQESERKTQGNIHVKISKFKCSTCGKIFKSLALLTTHCAIHRRAKPTHKCPCCGKAFKTAGRYRAHMKKSHPQKELSFVKQPDKLANGAQSTADSAASNGTLLSVVSEEQGSNAPTQLPADYNMMCFNISGNEILSQSSLIPNINLYNSLDSLQDSATVFFNIDPGKPDMVDPNEVLKYNKLDKPQLSETASEPAQSDTLLESDAQDLYTVNLSDIPISIISSSEELDSDIISNSPVLCINCHKLFSSCALFENHICSEERTAAEQNNLELIIQDGTTHTVKSQIFSETGSVNNVPVIQSPAVVKKMPEIIFECPTFSMPTPDQIVGNLPGGTIKSQLQHYVDDVEEAPQIYCKHCKSAMQSEEQYRKHLFLHPDLADKICKYCCRDFKKPSDLKRHLRTHTGEKPFECDTCHKKFSLKATLQGHIRTHNIAEVPKITCNVCNTNFTTKSSLKLHMLKHTGAKPYACQYCEQTFRTIGTRKTHQKNHLNNQKVAEDPAKLAGVKLIKYLAEQMESNDLSKGPQTVDKEPVVLVDSQQLNWVPMESTELFQQLQPYGFIISSEAESNVSRTADDLAALDVNSELQLSSTYVQLPQDSINWSSLKLDIFRKLPDIQVEDQKTEKRSQKKQERKQRVECDVCHKLYSSKDVLRKHKKCLHGQNKKFPCIKCDKGYDQLDDLHKHISKLHSGHRPYTCDYCLNSFGEEGSLKTHIKRMHQKCPVPEETDSAILELEYDFSSQYP</sequence>
<feature type="domain" description="C2H2-type" evidence="11">
    <location>
        <begin position="340"/>
        <end position="368"/>
    </location>
</feature>
<feature type="domain" description="C2H2-type" evidence="11">
    <location>
        <begin position="1080"/>
        <end position="1107"/>
    </location>
</feature>
<keyword evidence="4 9" id="KW-0863">Zinc-finger</keyword>
<feature type="domain" description="C2H2-type" evidence="11">
    <location>
        <begin position="1277"/>
        <end position="1305"/>
    </location>
</feature>
<dbReference type="SUPFAM" id="SSF57667">
    <property type="entry name" value="beta-beta-alpha zinc fingers"/>
    <property type="match status" value="9"/>
</dbReference>
<keyword evidence="6" id="KW-0805">Transcription regulation</keyword>
<feature type="domain" description="C2H2-type" evidence="11">
    <location>
        <begin position="691"/>
        <end position="719"/>
    </location>
</feature>
<feature type="domain" description="C2H2-type" evidence="11">
    <location>
        <begin position="177"/>
        <end position="204"/>
    </location>
</feature>
<comment type="subcellular location">
    <subcellularLocation>
        <location evidence="1">Nucleus</location>
    </subcellularLocation>
</comment>
<dbReference type="InterPro" id="IPR013087">
    <property type="entry name" value="Znf_C2H2_type"/>
</dbReference>
<dbReference type="OrthoDB" id="6077919at2759"/>
<feature type="region of interest" description="Disordered" evidence="10">
    <location>
        <begin position="254"/>
        <end position="279"/>
    </location>
</feature>
<dbReference type="Pfam" id="PF00096">
    <property type="entry name" value="zf-C2H2"/>
    <property type="match status" value="6"/>
</dbReference>
<evidence type="ECO:0000256" key="1">
    <source>
        <dbReference type="ARBA" id="ARBA00004123"/>
    </source>
</evidence>
<reference evidence="12 13" key="1">
    <citation type="journal article" date="2013" name="Genome Biol.">
        <title>Draft genome of the mountain pine beetle, Dendroctonus ponderosae Hopkins, a major forest pest.</title>
        <authorList>
            <person name="Keeling C.I."/>
            <person name="Yuen M.M."/>
            <person name="Liao N.Y."/>
            <person name="Docking T.R."/>
            <person name="Chan S.K."/>
            <person name="Taylor G.A."/>
            <person name="Palmquist D.L."/>
            <person name="Jackman S.D."/>
            <person name="Nguyen A."/>
            <person name="Li M."/>
            <person name="Henderson H."/>
            <person name="Janes J.K."/>
            <person name="Zhao Y."/>
            <person name="Pandoh P."/>
            <person name="Moore R."/>
            <person name="Sperling F.A."/>
            <person name="Huber D.P."/>
            <person name="Birol I."/>
            <person name="Jones S.J."/>
            <person name="Bohlmann J."/>
        </authorList>
    </citation>
    <scope>NUCLEOTIDE SEQUENCE</scope>
</reference>
<evidence type="ECO:0000259" key="11">
    <source>
        <dbReference type="PROSITE" id="PS50157"/>
    </source>
</evidence>
<evidence type="ECO:0000256" key="9">
    <source>
        <dbReference type="PROSITE-ProRule" id="PRU00042"/>
    </source>
</evidence>
<dbReference type="Proteomes" id="UP000030742">
    <property type="component" value="Unassembled WGS sequence"/>
</dbReference>
<evidence type="ECO:0000256" key="6">
    <source>
        <dbReference type="ARBA" id="ARBA00023015"/>
    </source>
</evidence>
<dbReference type="SMART" id="SM00355">
    <property type="entry name" value="ZnF_C2H2"/>
    <property type="match status" value="23"/>
</dbReference>
<dbReference type="FunFam" id="3.30.160.60:FF:001049">
    <property type="entry name" value="zinc finger protein 319"/>
    <property type="match status" value="1"/>
</dbReference>
<dbReference type="GO" id="GO:0008270">
    <property type="term" value="F:zinc ion binding"/>
    <property type="evidence" value="ECO:0007669"/>
    <property type="project" value="UniProtKB-KW"/>
</dbReference>
<evidence type="ECO:0000256" key="5">
    <source>
        <dbReference type="ARBA" id="ARBA00022833"/>
    </source>
</evidence>
<keyword evidence="5" id="KW-0862">Zinc</keyword>
<evidence type="ECO:0000256" key="7">
    <source>
        <dbReference type="ARBA" id="ARBA00023163"/>
    </source>
</evidence>
<feature type="domain" description="C2H2-type" evidence="11">
    <location>
        <begin position="498"/>
        <end position="522"/>
    </location>
</feature>
<dbReference type="PANTHER" id="PTHR24379">
    <property type="entry name" value="KRAB AND ZINC FINGER DOMAIN-CONTAINING"/>
    <property type="match status" value="1"/>
</dbReference>
<protein>
    <recommendedName>
        <fullName evidence="11">C2H2-type domain-containing protein</fullName>
    </recommendedName>
</protein>
<evidence type="ECO:0000313" key="12">
    <source>
        <dbReference type="EMBL" id="ERL92156.1"/>
    </source>
</evidence>
<proteinExistence type="predicted"/>
<feature type="domain" description="C2H2-type" evidence="11">
    <location>
        <begin position="149"/>
        <end position="177"/>
    </location>
</feature>
<dbReference type="FunFam" id="3.30.160.60:FF:001289">
    <property type="entry name" value="Zinc finger protein 574"/>
    <property type="match status" value="1"/>
</dbReference>
<evidence type="ECO:0000256" key="8">
    <source>
        <dbReference type="ARBA" id="ARBA00023242"/>
    </source>
</evidence>
<keyword evidence="3" id="KW-0677">Repeat</keyword>
<keyword evidence="8" id="KW-0539">Nucleus</keyword>
<dbReference type="PROSITE" id="PS50157">
    <property type="entry name" value="ZINC_FINGER_C2H2_2"/>
    <property type="match status" value="17"/>
</dbReference>
<feature type="domain" description="C2H2-type" evidence="11">
    <location>
        <begin position="662"/>
        <end position="689"/>
    </location>
</feature>
<dbReference type="InterPro" id="IPR036236">
    <property type="entry name" value="Znf_C2H2_sf"/>
</dbReference>
<dbReference type="Gene3D" id="3.30.160.60">
    <property type="entry name" value="Classic Zinc Finger"/>
    <property type="match status" value="14"/>
</dbReference>